<sequence length="345" mass="38751">MSEQQKKNSQKKITIDAIAKELGCSKTTVSRALSGKGRISDRMRNQVLAYSEQCGYKPNSLAKGLANSRTYNIGVVLPNDQDLNEIPFFQNCLLGICEIASDMGYDVVVTTVHTSDISRLRNIIEKGKVDGIILTRTLVNDPCVEYLLKQSLPFLVIGSYHNAKVLQIDNHHVEACRELTSLLLTRRANKIAFIGGNLEHMVSQKRFAGFKEGMILHQQKLKDDFVFLNCNTKILVDQAVEKALSNQADCILCMDDKICGQVLMKLNEEHLSIPRDVKVASFYDNLFLQCHNPPITSLQFDERELGRVACKMVLDALLGKEIQSKVYLGYEIVLRPSTKQSRLLS</sequence>
<dbReference type="InterPro" id="IPR000843">
    <property type="entry name" value="HTH_LacI"/>
</dbReference>
<reference evidence="5" key="1">
    <citation type="submission" date="2020-10" db="EMBL/GenBank/DDBJ databases">
        <authorList>
            <person name="Gilroy R."/>
        </authorList>
    </citation>
    <scope>NUCLEOTIDE SEQUENCE</scope>
    <source>
        <strain evidence="5">E3-2379</strain>
    </source>
</reference>
<dbReference type="AlphaFoldDB" id="A0A9D9HYJ3"/>
<dbReference type="PANTHER" id="PTHR30146:SF109">
    <property type="entry name" value="HTH-TYPE TRANSCRIPTIONAL REGULATOR GALS"/>
    <property type="match status" value="1"/>
</dbReference>
<dbReference type="InterPro" id="IPR028082">
    <property type="entry name" value="Peripla_BP_I"/>
</dbReference>
<organism evidence="5 6">
    <name type="scientific">Candidatus Scybalomonas excrementavium</name>
    <dbReference type="NCBI Taxonomy" id="2840943"/>
    <lineage>
        <taxon>Bacteria</taxon>
        <taxon>Bacillati</taxon>
        <taxon>Bacillota</taxon>
        <taxon>Clostridia</taxon>
        <taxon>Lachnospirales</taxon>
        <taxon>Lachnospiraceae</taxon>
        <taxon>Lachnospiraceae incertae sedis</taxon>
        <taxon>Candidatus Scybalomonas</taxon>
    </lineage>
</organism>
<proteinExistence type="predicted"/>
<dbReference type="EMBL" id="JADIML010000080">
    <property type="protein sequence ID" value="MBO8462824.1"/>
    <property type="molecule type" value="Genomic_DNA"/>
</dbReference>
<comment type="caution">
    <text evidence="5">The sequence shown here is derived from an EMBL/GenBank/DDBJ whole genome shotgun (WGS) entry which is preliminary data.</text>
</comment>
<dbReference type="InterPro" id="IPR010982">
    <property type="entry name" value="Lambda_DNA-bd_dom_sf"/>
</dbReference>
<dbReference type="InterPro" id="IPR046335">
    <property type="entry name" value="LacI/GalR-like_sensor"/>
</dbReference>
<dbReference type="Gene3D" id="1.10.260.40">
    <property type="entry name" value="lambda repressor-like DNA-binding domains"/>
    <property type="match status" value="1"/>
</dbReference>
<dbReference type="Pfam" id="PF00356">
    <property type="entry name" value="LacI"/>
    <property type="match status" value="1"/>
</dbReference>
<dbReference type="PROSITE" id="PS50932">
    <property type="entry name" value="HTH_LACI_2"/>
    <property type="match status" value="1"/>
</dbReference>
<protein>
    <submittedName>
        <fullName evidence="5">LacI family DNA-binding transcriptional regulator</fullName>
    </submittedName>
</protein>
<dbReference type="CDD" id="cd01392">
    <property type="entry name" value="HTH_LacI"/>
    <property type="match status" value="1"/>
</dbReference>
<dbReference type="Gene3D" id="3.40.50.2300">
    <property type="match status" value="2"/>
</dbReference>
<evidence type="ECO:0000256" key="1">
    <source>
        <dbReference type="ARBA" id="ARBA00023015"/>
    </source>
</evidence>
<name>A0A9D9HYJ3_9FIRM</name>
<dbReference type="SUPFAM" id="SSF47413">
    <property type="entry name" value="lambda repressor-like DNA-binding domains"/>
    <property type="match status" value="1"/>
</dbReference>
<dbReference type="Pfam" id="PF13377">
    <property type="entry name" value="Peripla_BP_3"/>
    <property type="match status" value="1"/>
</dbReference>
<accession>A0A9D9HYJ3</accession>
<dbReference type="Proteomes" id="UP000823618">
    <property type="component" value="Unassembled WGS sequence"/>
</dbReference>
<gene>
    <name evidence="5" type="ORF">IAC13_02705</name>
</gene>
<dbReference type="SUPFAM" id="SSF53822">
    <property type="entry name" value="Periplasmic binding protein-like I"/>
    <property type="match status" value="1"/>
</dbReference>
<evidence type="ECO:0000256" key="2">
    <source>
        <dbReference type="ARBA" id="ARBA00023125"/>
    </source>
</evidence>
<reference evidence="5" key="2">
    <citation type="journal article" date="2021" name="PeerJ">
        <title>Extensive microbial diversity within the chicken gut microbiome revealed by metagenomics and culture.</title>
        <authorList>
            <person name="Gilroy R."/>
            <person name="Ravi A."/>
            <person name="Getino M."/>
            <person name="Pursley I."/>
            <person name="Horton D.L."/>
            <person name="Alikhan N.F."/>
            <person name="Baker D."/>
            <person name="Gharbi K."/>
            <person name="Hall N."/>
            <person name="Watson M."/>
            <person name="Adriaenssens E.M."/>
            <person name="Foster-Nyarko E."/>
            <person name="Jarju S."/>
            <person name="Secka A."/>
            <person name="Antonio M."/>
            <person name="Oren A."/>
            <person name="Chaudhuri R.R."/>
            <person name="La Ragione R."/>
            <person name="Hildebrand F."/>
            <person name="Pallen M.J."/>
        </authorList>
    </citation>
    <scope>NUCLEOTIDE SEQUENCE</scope>
    <source>
        <strain evidence="5">E3-2379</strain>
    </source>
</reference>
<evidence type="ECO:0000313" key="6">
    <source>
        <dbReference type="Proteomes" id="UP000823618"/>
    </source>
</evidence>
<keyword evidence="1" id="KW-0805">Transcription regulation</keyword>
<evidence type="ECO:0000313" key="5">
    <source>
        <dbReference type="EMBL" id="MBO8462824.1"/>
    </source>
</evidence>
<dbReference type="PANTHER" id="PTHR30146">
    <property type="entry name" value="LACI-RELATED TRANSCRIPTIONAL REPRESSOR"/>
    <property type="match status" value="1"/>
</dbReference>
<dbReference type="SMART" id="SM00354">
    <property type="entry name" value="HTH_LACI"/>
    <property type="match status" value="1"/>
</dbReference>
<keyword evidence="3" id="KW-0804">Transcription</keyword>
<feature type="domain" description="HTH lacI-type" evidence="4">
    <location>
        <begin position="13"/>
        <end position="67"/>
    </location>
</feature>
<keyword evidence="2 5" id="KW-0238">DNA-binding</keyword>
<evidence type="ECO:0000259" key="4">
    <source>
        <dbReference type="PROSITE" id="PS50932"/>
    </source>
</evidence>
<dbReference type="GO" id="GO:0003700">
    <property type="term" value="F:DNA-binding transcription factor activity"/>
    <property type="evidence" value="ECO:0007669"/>
    <property type="project" value="TreeGrafter"/>
</dbReference>
<dbReference type="GO" id="GO:0000976">
    <property type="term" value="F:transcription cis-regulatory region binding"/>
    <property type="evidence" value="ECO:0007669"/>
    <property type="project" value="TreeGrafter"/>
</dbReference>
<evidence type="ECO:0000256" key="3">
    <source>
        <dbReference type="ARBA" id="ARBA00023163"/>
    </source>
</evidence>